<dbReference type="PROSITE" id="PS50158">
    <property type="entry name" value="ZF_CCHC"/>
    <property type="match status" value="1"/>
</dbReference>
<dbReference type="Proteomes" id="UP000828390">
    <property type="component" value="Unassembled WGS sequence"/>
</dbReference>
<dbReference type="EMBL" id="JAIWYP010000002">
    <property type="protein sequence ID" value="KAH3867752.1"/>
    <property type="molecule type" value="Genomic_DNA"/>
</dbReference>
<protein>
    <recommendedName>
        <fullName evidence="2">CCHC-type domain-containing protein</fullName>
    </recommendedName>
</protein>
<dbReference type="AlphaFoldDB" id="A0A9D4RII0"/>
<sequence>MAMGVERQQFFRPYPARAGANTACFACGPQGHFRRECKWVNRFQGKNMPRRETGNPYRKPIQS</sequence>
<comment type="caution">
    <text evidence="3">The sequence shown here is derived from an EMBL/GenBank/DDBJ whole genome shotgun (WGS) entry which is preliminary data.</text>
</comment>
<dbReference type="SUPFAM" id="SSF57756">
    <property type="entry name" value="Retrovirus zinc finger-like domains"/>
    <property type="match status" value="1"/>
</dbReference>
<evidence type="ECO:0000256" key="1">
    <source>
        <dbReference type="PROSITE-ProRule" id="PRU00047"/>
    </source>
</evidence>
<keyword evidence="1" id="KW-0479">Metal-binding</keyword>
<evidence type="ECO:0000259" key="2">
    <source>
        <dbReference type="PROSITE" id="PS50158"/>
    </source>
</evidence>
<keyword evidence="1" id="KW-0862">Zinc</keyword>
<dbReference type="GO" id="GO:0003676">
    <property type="term" value="F:nucleic acid binding"/>
    <property type="evidence" value="ECO:0007669"/>
    <property type="project" value="InterPro"/>
</dbReference>
<dbReference type="InterPro" id="IPR001878">
    <property type="entry name" value="Znf_CCHC"/>
</dbReference>
<gene>
    <name evidence="3" type="ORF">DPMN_030887</name>
</gene>
<name>A0A9D4RII0_DREPO</name>
<accession>A0A9D4RII0</accession>
<feature type="domain" description="CCHC-type" evidence="2">
    <location>
        <begin position="24"/>
        <end position="38"/>
    </location>
</feature>
<dbReference type="GO" id="GO:0008270">
    <property type="term" value="F:zinc ion binding"/>
    <property type="evidence" value="ECO:0007669"/>
    <property type="project" value="UniProtKB-KW"/>
</dbReference>
<proteinExistence type="predicted"/>
<reference evidence="3" key="1">
    <citation type="journal article" date="2019" name="bioRxiv">
        <title>The Genome of the Zebra Mussel, Dreissena polymorpha: A Resource for Invasive Species Research.</title>
        <authorList>
            <person name="McCartney M.A."/>
            <person name="Auch B."/>
            <person name="Kono T."/>
            <person name="Mallez S."/>
            <person name="Zhang Y."/>
            <person name="Obille A."/>
            <person name="Becker A."/>
            <person name="Abrahante J.E."/>
            <person name="Garbe J."/>
            <person name="Badalamenti J.P."/>
            <person name="Herman A."/>
            <person name="Mangelson H."/>
            <person name="Liachko I."/>
            <person name="Sullivan S."/>
            <person name="Sone E.D."/>
            <person name="Koren S."/>
            <person name="Silverstein K.A.T."/>
            <person name="Beckman K.B."/>
            <person name="Gohl D.M."/>
        </authorList>
    </citation>
    <scope>NUCLEOTIDE SEQUENCE</scope>
    <source>
        <strain evidence="3">Duluth1</strain>
        <tissue evidence="3">Whole animal</tissue>
    </source>
</reference>
<reference evidence="3" key="2">
    <citation type="submission" date="2020-11" db="EMBL/GenBank/DDBJ databases">
        <authorList>
            <person name="McCartney M.A."/>
            <person name="Auch B."/>
            <person name="Kono T."/>
            <person name="Mallez S."/>
            <person name="Becker A."/>
            <person name="Gohl D.M."/>
            <person name="Silverstein K.A.T."/>
            <person name="Koren S."/>
            <person name="Bechman K.B."/>
            <person name="Herman A."/>
            <person name="Abrahante J.E."/>
            <person name="Garbe J."/>
        </authorList>
    </citation>
    <scope>NUCLEOTIDE SEQUENCE</scope>
    <source>
        <strain evidence="3">Duluth1</strain>
        <tissue evidence="3">Whole animal</tissue>
    </source>
</reference>
<organism evidence="3 4">
    <name type="scientific">Dreissena polymorpha</name>
    <name type="common">Zebra mussel</name>
    <name type="synonym">Mytilus polymorpha</name>
    <dbReference type="NCBI Taxonomy" id="45954"/>
    <lineage>
        <taxon>Eukaryota</taxon>
        <taxon>Metazoa</taxon>
        <taxon>Spiralia</taxon>
        <taxon>Lophotrochozoa</taxon>
        <taxon>Mollusca</taxon>
        <taxon>Bivalvia</taxon>
        <taxon>Autobranchia</taxon>
        <taxon>Heteroconchia</taxon>
        <taxon>Euheterodonta</taxon>
        <taxon>Imparidentia</taxon>
        <taxon>Neoheterodontei</taxon>
        <taxon>Myida</taxon>
        <taxon>Dreissenoidea</taxon>
        <taxon>Dreissenidae</taxon>
        <taxon>Dreissena</taxon>
    </lineage>
</organism>
<keyword evidence="1" id="KW-0863">Zinc-finger</keyword>
<keyword evidence="4" id="KW-1185">Reference proteome</keyword>
<evidence type="ECO:0000313" key="4">
    <source>
        <dbReference type="Proteomes" id="UP000828390"/>
    </source>
</evidence>
<evidence type="ECO:0000313" key="3">
    <source>
        <dbReference type="EMBL" id="KAH3867752.1"/>
    </source>
</evidence>
<dbReference type="InterPro" id="IPR036875">
    <property type="entry name" value="Znf_CCHC_sf"/>
</dbReference>